<dbReference type="OrthoDB" id="4697614at2"/>
<dbReference type="Pfam" id="PF00300">
    <property type="entry name" value="His_Phos_1"/>
    <property type="match status" value="1"/>
</dbReference>
<keyword evidence="4" id="KW-1185">Reference proteome</keyword>
<dbReference type="PANTHER" id="PTHR48100:SF15">
    <property type="entry name" value="SEDOHEPTULOSE 1,7-BISPHOSPHATASE"/>
    <property type="match status" value="1"/>
</dbReference>
<evidence type="ECO:0000313" key="4">
    <source>
        <dbReference type="Proteomes" id="UP000198741"/>
    </source>
</evidence>
<proteinExistence type="predicted"/>
<dbReference type="SUPFAM" id="SSF53254">
    <property type="entry name" value="Phosphoglycerate mutase-like"/>
    <property type="match status" value="1"/>
</dbReference>
<feature type="active site" description="Tele-phosphohistidine intermediate" evidence="1">
    <location>
        <position position="10"/>
    </location>
</feature>
<dbReference type="GO" id="GO:0101006">
    <property type="term" value="F:protein histidine phosphatase activity"/>
    <property type="evidence" value="ECO:0007669"/>
    <property type="project" value="TreeGrafter"/>
</dbReference>
<dbReference type="EMBL" id="LT629710">
    <property type="protein sequence ID" value="SDO26331.1"/>
    <property type="molecule type" value="Genomic_DNA"/>
</dbReference>
<dbReference type="InterPro" id="IPR029033">
    <property type="entry name" value="His_PPase_superfam"/>
</dbReference>
<feature type="active site" description="Proton donor/acceptor" evidence="1">
    <location>
        <position position="82"/>
    </location>
</feature>
<evidence type="ECO:0000256" key="2">
    <source>
        <dbReference type="PIRSR" id="PIRSR613078-2"/>
    </source>
</evidence>
<dbReference type="SMART" id="SM00855">
    <property type="entry name" value="PGAM"/>
    <property type="match status" value="1"/>
</dbReference>
<dbReference type="GO" id="GO:0070297">
    <property type="term" value="P:regulation of phosphorelay signal transduction system"/>
    <property type="evidence" value="ECO:0007669"/>
    <property type="project" value="TreeGrafter"/>
</dbReference>
<dbReference type="InterPro" id="IPR013078">
    <property type="entry name" value="His_Pase_superF_clade-1"/>
</dbReference>
<evidence type="ECO:0000313" key="3">
    <source>
        <dbReference type="EMBL" id="SDO26331.1"/>
    </source>
</evidence>
<reference evidence="3 4" key="1">
    <citation type="submission" date="2016-10" db="EMBL/GenBank/DDBJ databases">
        <authorList>
            <person name="de Groot N.N."/>
        </authorList>
    </citation>
    <scope>NUCLEOTIDE SEQUENCE [LARGE SCALE GENOMIC DNA]</scope>
    <source>
        <strain evidence="4">P4-7,KCTC 19426,CECT 7604</strain>
    </source>
</reference>
<dbReference type="PANTHER" id="PTHR48100">
    <property type="entry name" value="BROAD-SPECIFICITY PHOSPHATASE YOR283W-RELATED"/>
    <property type="match status" value="1"/>
</dbReference>
<gene>
    <name evidence="3" type="ORF">SAMN04515671_0354</name>
</gene>
<dbReference type="STRING" id="1090615.SAMN04515671_0354"/>
<dbReference type="Proteomes" id="UP000198741">
    <property type="component" value="Chromosome I"/>
</dbReference>
<dbReference type="AlphaFoldDB" id="A0A1H0I5G7"/>
<organism evidence="3 4">
    <name type="scientific">Nakamurella panacisegetis</name>
    <dbReference type="NCBI Taxonomy" id="1090615"/>
    <lineage>
        <taxon>Bacteria</taxon>
        <taxon>Bacillati</taxon>
        <taxon>Actinomycetota</taxon>
        <taxon>Actinomycetes</taxon>
        <taxon>Nakamurellales</taxon>
        <taxon>Nakamurellaceae</taxon>
        <taxon>Nakamurella</taxon>
    </lineage>
</organism>
<evidence type="ECO:0000256" key="1">
    <source>
        <dbReference type="PIRSR" id="PIRSR613078-1"/>
    </source>
</evidence>
<dbReference type="Gene3D" id="3.40.50.1240">
    <property type="entry name" value="Phosphoglycerate mutase-like"/>
    <property type="match status" value="1"/>
</dbReference>
<sequence length="206" mass="22130">MASRIALIRHGQTTWSASGQHTSVTDLDLTGEGVRQARTIPSLLSGLRLTPATVWSSPRLRARRTAELAGLQIDAVMDDLAEWNYGDYEGITSRQIHVERPGWAIFTDGAPGGETPQEVSDRADRVLAAARTALAGGDVALVCHGHMSRVLAVRWVGLAITEGRMLLMDPAAVTVLGTYHDLPCIEHANVVPFHTTVDQSSEASDA</sequence>
<dbReference type="CDD" id="cd07067">
    <property type="entry name" value="HP_PGM_like"/>
    <property type="match status" value="1"/>
</dbReference>
<dbReference type="InterPro" id="IPR050275">
    <property type="entry name" value="PGM_Phosphatase"/>
</dbReference>
<accession>A0A1H0I5G7</accession>
<name>A0A1H0I5G7_9ACTN</name>
<feature type="binding site" evidence="2">
    <location>
        <position position="61"/>
    </location>
    <ligand>
        <name>substrate</name>
    </ligand>
</feature>
<feature type="binding site" evidence="2">
    <location>
        <begin position="82"/>
        <end position="85"/>
    </location>
    <ligand>
        <name>substrate</name>
    </ligand>
</feature>
<dbReference type="RefSeq" id="WP_090474267.1">
    <property type="nucleotide sequence ID" value="NZ_LT629710.1"/>
</dbReference>
<protein>
    <submittedName>
        <fullName evidence="3">Probable phosphoglycerate mutase</fullName>
    </submittedName>
</protein>